<dbReference type="STRING" id="1123404.SAMN02745784_01763"/>
<dbReference type="Pfam" id="PF02769">
    <property type="entry name" value="AIRS_C"/>
    <property type="match status" value="1"/>
</dbReference>
<feature type="domain" description="PurM-like N-terminal" evidence="2">
    <location>
        <begin position="33"/>
        <end position="138"/>
    </location>
</feature>
<protein>
    <submittedName>
        <fullName evidence="4">Hydrogenase expression/formation protein HypE</fullName>
    </submittedName>
</protein>
<evidence type="ECO:0000313" key="4">
    <source>
        <dbReference type="EMBL" id="SHE76971.1"/>
    </source>
</evidence>
<dbReference type="GO" id="GO:0051604">
    <property type="term" value="P:protein maturation"/>
    <property type="evidence" value="ECO:0007669"/>
    <property type="project" value="TreeGrafter"/>
</dbReference>
<dbReference type="GeneID" id="90994264"/>
<dbReference type="Proteomes" id="UP000184114">
    <property type="component" value="Unassembled WGS sequence"/>
</dbReference>
<dbReference type="InterPro" id="IPR016188">
    <property type="entry name" value="PurM-like_N"/>
</dbReference>
<evidence type="ECO:0000313" key="5">
    <source>
        <dbReference type="Proteomes" id="UP000184114"/>
    </source>
</evidence>
<dbReference type="PANTHER" id="PTHR30303:SF4">
    <property type="entry name" value="HYDROGENASE EXPRESSION_FORMATION PROTEIN HYPE"/>
    <property type="match status" value="1"/>
</dbReference>
<keyword evidence="5" id="KW-1185">Reference proteome</keyword>
<organism evidence="4 5">
    <name type="scientific">Tissierella praeacuta DSM 18095</name>
    <dbReference type="NCBI Taxonomy" id="1123404"/>
    <lineage>
        <taxon>Bacteria</taxon>
        <taxon>Bacillati</taxon>
        <taxon>Bacillota</taxon>
        <taxon>Tissierellia</taxon>
        <taxon>Tissierellales</taxon>
        <taxon>Tissierellaceae</taxon>
        <taxon>Tissierella</taxon>
    </lineage>
</organism>
<dbReference type="AlphaFoldDB" id="A0A1M4W6R9"/>
<evidence type="ECO:0000259" key="2">
    <source>
        <dbReference type="Pfam" id="PF00586"/>
    </source>
</evidence>
<evidence type="ECO:0000259" key="3">
    <source>
        <dbReference type="Pfam" id="PF02769"/>
    </source>
</evidence>
<dbReference type="Gene3D" id="3.30.1330.10">
    <property type="entry name" value="PurM-like, N-terminal domain"/>
    <property type="match status" value="1"/>
</dbReference>
<reference evidence="5" key="1">
    <citation type="submission" date="2016-11" db="EMBL/GenBank/DDBJ databases">
        <authorList>
            <person name="Varghese N."/>
            <person name="Submissions S."/>
        </authorList>
    </citation>
    <scope>NUCLEOTIDE SEQUENCE [LARGE SCALE GENOMIC DNA]</scope>
    <source>
        <strain evidence="5">DSM 18095</strain>
    </source>
</reference>
<dbReference type="CDD" id="cd06061">
    <property type="entry name" value="PurM-like1"/>
    <property type="match status" value="1"/>
</dbReference>
<evidence type="ECO:0000256" key="1">
    <source>
        <dbReference type="ARBA" id="ARBA00006243"/>
    </source>
</evidence>
<dbReference type="PANTHER" id="PTHR30303">
    <property type="entry name" value="HYDROGENASE ISOENZYMES FORMATION PROTEIN HYPE"/>
    <property type="match status" value="1"/>
</dbReference>
<dbReference type="InterPro" id="IPR011854">
    <property type="entry name" value="HypE"/>
</dbReference>
<dbReference type="SUPFAM" id="SSF55326">
    <property type="entry name" value="PurM N-terminal domain-like"/>
    <property type="match status" value="1"/>
</dbReference>
<feature type="domain" description="PurM-like C-terminal" evidence="3">
    <location>
        <begin position="151"/>
        <end position="303"/>
    </location>
</feature>
<proteinExistence type="inferred from homology"/>
<dbReference type="Pfam" id="PF00586">
    <property type="entry name" value="AIRS"/>
    <property type="match status" value="1"/>
</dbReference>
<dbReference type="SUPFAM" id="SSF56042">
    <property type="entry name" value="PurM C-terminal domain-like"/>
    <property type="match status" value="1"/>
</dbReference>
<sequence>MEIGKLPNEVLEKIVLSNIKNKRDEVLVRAAVGEDSAVIDFDNDLCVISTDPITGTTKDIGKLAVHISCNDVSTSGAEPIGVLITILAPPKTSEEDIENIMKEAGEVAKEINVEIMGGHTEITDAVNRIVISTTVIGKQSKEKLPNPRKIKIGDKVLITKYAGIEGTSIIAKELEKQLTDKIGKDKLNMAKSMDSMLSVVKEGTICGQIGVRYMHDITEGGVLGAVWEASKATGKGIKIIEELIPVKDVTKEIADILSIDLYRLISSGSMLIIAEDEKVSIINEELNKVGIKVTIIGEIIEKGIILEKNGANYDIEPPKSDELYKALLFTK</sequence>
<dbReference type="RefSeq" id="WP_072975518.1">
    <property type="nucleotide sequence ID" value="NZ_FQTY01000006.1"/>
</dbReference>
<dbReference type="InterPro" id="IPR010918">
    <property type="entry name" value="PurM-like_C_dom"/>
</dbReference>
<dbReference type="PIRSF" id="PIRSF005644">
    <property type="entry name" value="Hdrgns_mtr_HypE"/>
    <property type="match status" value="1"/>
</dbReference>
<comment type="similarity">
    <text evidence="1">Belongs to the HypE family.</text>
</comment>
<accession>A0A1M4W6R9</accession>
<dbReference type="EMBL" id="FQTY01000006">
    <property type="protein sequence ID" value="SHE76971.1"/>
    <property type="molecule type" value="Genomic_DNA"/>
</dbReference>
<gene>
    <name evidence="4" type="ORF">SAMN02745784_01763</name>
</gene>
<dbReference type="InterPro" id="IPR036921">
    <property type="entry name" value="PurM-like_N_sf"/>
</dbReference>
<dbReference type="Gene3D" id="3.90.650.10">
    <property type="entry name" value="PurM-like C-terminal domain"/>
    <property type="match status" value="1"/>
</dbReference>
<dbReference type="InterPro" id="IPR036676">
    <property type="entry name" value="PurM-like_C_sf"/>
</dbReference>
<name>A0A1M4W6R9_9FIRM</name>